<keyword evidence="3 4" id="KW-0732">Signal</keyword>
<comment type="subcellular location">
    <subcellularLocation>
        <location evidence="1">Secreted</location>
    </subcellularLocation>
</comment>
<feature type="signal peptide" evidence="4">
    <location>
        <begin position="1"/>
        <end position="20"/>
    </location>
</feature>
<dbReference type="Proteomes" id="UP000005408">
    <property type="component" value="Unassembled WGS sequence"/>
</dbReference>
<dbReference type="InterPro" id="IPR010475">
    <property type="entry name" value="AKH/RPCH_hormone"/>
</dbReference>
<feature type="chain" id="PRO_5042430894" evidence="4">
    <location>
        <begin position="21"/>
        <end position="84"/>
    </location>
</feature>
<dbReference type="EnsemblMetazoa" id="G15679.1">
    <property type="protein sequence ID" value="G15679.1:cds"/>
    <property type="gene ID" value="G15679"/>
</dbReference>
<dbReference type="EnsemblMetazoa" id="G15679.3">
    <property type="protein sequence ID" value="G15679.3:cds"/>
    <property type="gene ID" value="G15679"/>
</dbReference>
<evidence type="ECO:0000256" key="4">
    <source>
        <dbReference type="SAM" id="SignalP"/>
    </source>
</evidence>
<evidence type="ECO:0000256" key="1">
    <source>
        <dbReference type="ARBA" id="ARBA00004613"/>
    </source>
</evidence>
<evidence type="ECO:0000313" key="6">
    <source>
        <dbReference type="Proteomes" id="UP000005408"/>
    </source>
</evidence>
<keyword evidence="6" id="KW-1185">Reference proteome</keyword>
<protein>
    <submittedName>
        <fullName evidence="5">Uncharacterized protein</fullName>
    </submittedName>
</protein>
<name>A0A8W8ISL5_MAGGI</name>
<sequence length="84" mass="9548">MYTHRLTVLLLLICLSLGHAQWAQTFGWGGAGNGKRSAWSTSSNSEKYDCSQNNENILNVISSLVQLEVQRLNYCENKRRMLTQ</sequence>
<evidence type="ECO:0000313" key="5">
    <source>
        <dbReference type="EnsemblMetazoa" id="G15679.1:cds"/>
    </source>
</evidence>
<evidence type="ECO:0000256" key="3">
    <source>
        <dbReference type="ARBA" id="ARBA00022729"/>
    </source>
</evidence>
<dbReference type="Pfam" id="PF06377">
    <property type="entry name" value="Adipokin_hormo"/>
    <property type="match status" value="1"/>
</dbReference>
<dbReference type="EnsemblMetazoa" id="G15679.2">
    <property type="protein sequence ID" value="G15679.2:cds"/>
    <property type="gene ID" value="G15679"/>
</dbReference>
<dbReference type="AlphaFoldDB" id="A0A8W8ISL5"/>
<dbReference type="GO" id="GO:0005179">
    <property type="term" value="F:hormone activity"/>
    <property type="evidence" value="ECO:0007669"/>
    <property type="project" value="InterPro"/>
</dbReference>
<reference evidence="5" key="1">
    <citation type="submission" date="2022-08" db="UniProtKB">
        <authorList>
            <consortium name="EnsemblMetazoa"/>
        </authorList>
    </citation>
    <scope>IDENTIFICATION</scope>
    <source>
        <strain evidence="5">05x7-T-G4-1.051#20</strain>
    </source>
</reference>
<dbReference type="GO" id="GO:0005576">
    <property type="term" value="C:extracellular region"/>
    <property type="evidence" value="ECO:0007669"/>
    <property type="project" value="UniProtKB-SubCell"/>
</dbReference>
<organism evidence="5 6">
    <name type="scientific">Magallana gigas</name>
    <name type="common">Pacific oyster</name>
    <name type="synonym">Crassostrea gigas</name>
    <dbReference type="NCBI Taxonomy" id="29159"/>
    <lineage>
        <taxon>Eukaryota</taxon>
        <taxon>Metazoa</taxon>
        <taxon>Spiralia</taxon>
        <taxon>Lophotrochozoa</taxon>
        <taxon>Mollusca</taxon>
        <taxon>Bivalvia</taxon>
        <taxon>Autobranchia</taxon>
        <taxon>Pteriomorphia</taxon>
        <taxon>Ostreida</taxon>
        <taxon>Ostreoidea</taxon>
        <taxon>Ostreidae</taxon>
        <taxon>Magallana</taxon>
    </lineage>
</organism>
<accession>A0A8W8ISL5</accession>
<proteinExistence type="predicted"/>
<evidence type="ECO:0000256" key="2">
    <source>
        <dbReference type="ARBA" id="ARBA00022525"/>
    </source>
</evidence>
<keyword evidence="2" id="KW-0964">Secreted</keyword>